<organism evidence="2 3">
    <name type="scientific">Streptomyces silvensis</name>
    <dbReference type="NCBI Taxonomy" id="1765722"/>
    <lineage>
        <taxon>Bacteria</taxon>
        <taxon>Bacillati</taxon>
        <taxon>Actinomycetota</taxon>
        <taxon>Actinomycetes</taxon>
        <taxon>Kitasatosporales</taxon>
        <taxon>Streptomycetaceae</taxon>
        <taxon>Streptomyces</taxon>
    </lineage>
</organism>
<evidence type="ECO:0000313" key="3">
    <source>
        <dbReference type="Proteomes" id="UP000054804"/>
    </source>
</evidence>
<comment type="caution">
    <text evidence="2">The sequence shown here is derived from an EMBL/GenBank/DDBJ whole genome shotgun (WGS) entry which is preliminary data.</text>
</comment>
<feature type="region of interest" description="Disordered" evidence="1">
    <location>
        <begin position="455"/>
        <end position="502"/>
    </location>
</feature>
<dbReference type="InterPro" id="IPR021145">
    <property type="entry name" value="Portal_protein_SPP1_Gp6-like"/>
</dbReference>
<evidence type="ECO:0000313" key="2">
    <source>
        <dbReference type="EMBL" id="KUF18877.1"/>
    </source>
</evidence>
<dbReference type="Pfam" id="PF05133">
    <property type="entry name" value="SPP1_portal"/>
    <property type="match status" value="1"/>
</dbReference>
<dbReference type="EMBL" id="LOCL01000029">
    <property type="protein sequence ID" value="KUF18877.1"/>
    <property type="molecule type" value="Genomic_DNA"/>
</dbReference>
<accession>A0A0W7X7U2</accession>
<name>A0A0W7X7U2_9ACTN</name>
<dbReference type="RefSeq" id="WP_058847038.1">
    <property type="nucleotide sequence ID" value="NZ_LOCL01000029.1"/>
</dbReference>
<sequence length="502" mass="56076">MPVASDEVESPGWWLQRLGKKLLDERPDSRDCDGDVTPGLDTLTKYAEGRAPLPHVPGIDPREVAEWMKDARTNWTSLVLDSPVERLGVDGFRFGGADDRDSVAADEDAHRIWRENGMKADSSLIHYGALSQRRAFVLVEKGDDGRPVLTHETPRQVVIEHEQGNRRKIAAGLKLWRDDWTGHTRATLWTPEWVYGFVTKQEAPTFSGRVATLRSWDAFALPGTKESEVENAMKRVPLVDFVNRRNRRPTGFAEHEDVLTIQNRITLSLINLIAAMKYGAFRQRWAAGLEVDEDPVTGQKITPFQLDIRKLWTTEDPDVRFGEFASTDLVPYVRAVEAGVQDLAAISRTPPHYLIGAVVNVSGDALKAAETGLVAKVRDRQTGFGESWEDVMRLAFRVLGDEAKATAYDLETVWRDPESRTVSELADAAVKKSSAGVPWRQRMEDMGYTPTQISRMEIDRAADALNAAPAEEPSSPQPRAVPDRDPRPVIGRRQEDDLPVAA</sequence>
<proteinExistence type="predicted"/>
<feature type="compositionally biased region" description="Basic and acidic residues" evidence="1">
    <location>
        <begin position="481"/>
        <end position="496"/>
    </location>
</feature>
<gene>
    <name evidence="2" type="ORF">AT728_07535</name>
</gene>
<feature type="compositionally biased region" description="Low complexity" evidence="1">
    <location>
        <begin position="463"/>
        <end position="480"/>
    </location>
</feature>
<evidence type="ECO:0000256" key="1">
    <source>
        <dbReference type="SAM" id="MobiDB-lite"/>
    </source>
</evidence>
<dbReference type="OrthoDB" id="1780383at2"/>
<dbReference type="Proteomes" id="UP000054804">
    <property type="component" value="Unassembled WGS sequence"/>
</dbReference>
<dbReference type="AlphaFoldDB" id="A0A0W7X7U2"/>
<keyword evidence="3" id="KW-1185">Reference proteome</keyword>
<dbReference type="STRING" id="1765722.AT728_07535"/>
<reference evidence="2 3" key="1">
    <citation type="submission" date="2015-12" db="EMBL/GenBank/DDBJ databases">
        <title>Draft genome sequence of Streptomyces silvensis ATCC 53525, a producer of novel hormone antagonists.</title>
        <authorList>
            <person name="Johnston C.W."/>
            <person name="Li Y."/>
            <person name="Magarvey N.A."/>
        </authorList>
    </citation>
    <scope>NUCLEOTIDE SEQUENCE [LARGE SCALE GENOMIC DNA]</scope>
    <source>
        <strain evidence="2 3">ATCC 53525</strain>
    </source>
</reference>
<protein>
    <submittedName>
        <fullName evidence="2">Phage portal protein</fullName>
    </submittedName>
</protein>